<evidence type="ECO:0000313" key="11">
    <source>
        <dbReference type="Proteomes" id="UP000319619"/>
    </source>
</evidence>
<protein>
    <recommendedName>
        <fullName evidence="4 7">Flagellar hook-associated protein 1</fullName>
        <shortName evidence="7">HAP1</shortName>
    </recommendedName>
</protein>
<evidence type="ECO:0000256" key="6">
    <source>
        <dbReference type="ARBA" id="ARBA00023143"/>
    </source>
</evidence>
<dbReference type="Pfam" id="PF22638">
    <property type="entry name" value="FlgK_D1"/>
    <property type="match status" value="1"/>
</dbReference>
<comment type="caution">
    <text evidence="10">The sequence shown here is derived from an EMBL/GenBank/DDBJ whole genome shotgun (WGS) entry which is preliminary data.</text>
</comment>
<keyword evidence="10" id="KW-0969">Cilium</keyword>
<dbReference type="PRINTS" id="PR01005">
    <property type="entry name" value="FLGHOOKAP1"/>
</dbReference>
<proteinExistence type="inferred from homology"/>
<dbReference type="NCBIfam" id="TIGR02492">
    <property type="entry name" value="flgK_ends"/>
    <property type="match status" value="1"/>
</dbReference>
<organism evidence="10 11">
    <name type="scientific">candidate division LCP-89 bacterium B3_LCP</name>
    <dbReference type="NCBI Taxonomy" id="2012998"/>
    <lineage>
        <taxon>Bacteria</taxon>
        <taxon>Pseudomonadati</taxon>
        <taxon>Bacteria division LCP-89</taxon>
    </lineage>
</organism>
<dbReference type="SUPFAM" id="SSF64518">
    <property type="entry name" value="Phase 1 flagellin"/>
    <property type="match status" value="1"/>
</dbReference>
<evidence type="ECO:0000256" key="5">
    <source>
        <dbReference type="ARBA" id="ARBA00022525"/>
    </source>
</evidence>
<evidence type="ECO:0000313" key="10">
    <source>
        <dbReference type="EMBL" id="TKJ40280.1"/>
    </source>
</evidence>
<evidence type="ECO:0000256" key="1">
    <source>
        <dbReference type="ARBA" id="ARBA00004365"/>
    </source>
</evidence>
<keyword evidence="10" id="KW-0966">Cell projection</keyword>
<dbReference type="GO" id="GO:0044780">
    <property type="term" value="P:bacterial-type flagellum assembly"/>
    <property type="evidence" value="ECO:0007669"/>
    <property type="project" value="InterPro"/>
</dbReference>
<keyword evidence="6 7" id="KW-0975">Bacterial flagellum</keyword>
<evidence type="ECO:0000256" key="3">
    <source>
        <dbReference type="ARBA" id="ARBA00009677"/>
    </source>
</evidence>
<evidence type="ECO:0000256" key="7">
    <source>
        <dbReference type="RuleBase" id="RU362065"/>
    </source>
</evidence>
<evidence type="ECO:0000256" key="4">
    <source>
        <dbReference type="ARBA" id="ARBA00016244"/>
    </source>
</evidence>
<dbReference type="EMBL" id="NJBN01000005">
    <property type="protein sequence ID" value="TKJ40280.1"/>
    <property type="molecule type" value="Genomic_DNA"/>
</dbReference>
<dbReference type="Pfam" id="PF06429">
    <property type="entry name" value="Flg_bbr_C"/>
    <property type="match status" value="1"/>
</dbReference>
<feature type="domain" description="Flagellar basal-body/hook protein C-terminal" evidence="8">
    <location>
        <begin position="421"/>
        <end position="459"/>
    </location>
</feature>
<keyword evidence="10" id="KW-0282">Flagellum</keyword>
<dbReference type="Proteomes" id="UP000319619">
    <property type="component" value="Unassembled WGS sequence"/>
</dbReference>
<feature type="domain" description="Flagellar hook-associated protein FlgK helical" evidence="9">
    <location>
        <begin position="96"/>
        <end position="325"/>
    </location>
</feature>
<keyword evidence="5 7" id="KW-0964">Secreted</keyword>
<dbReference type="PANTHER" id="PTHR30033:SF1">
    <property type="entry name" value="FLAGELLAR HOOK-ASSOCIATED PROTEIN 1"/>
    <property type="match status" value="1"/>
</dbReference>
<dbReference type="InterPro" id="IPR010930">
    <property type="entry name" value="Flg_bb/hook_C_dom"/>
</dbReference>
<comment type="subcellular location">
    <subcellularLocation>
        <location evidence="1 7">Bacterial flagellum</location>
    </subcellularLocation>
    <subcellularLocation>
        <location evidence="2 7">Secreted</location>
    </subcellularLocation>
</comment>
<reference evidence="10 11" key="1">
    <citation type="submission" date="2017-06" db="EMBL/GenBank/DDBJ databases">
        <title>Novel microbial phyla capable of carbon fixation and sulfur reduction in deep-sea sediments.</title>
        <authorList>
            <person name="Huang J."/>
            <person name="Baker B."/>
            <person name="Wang Y."/>
        </authorList>
    </citation>
    <scope>NUCLEOTIDE SEQUENCE [LARGE SCALE GENOMIC DNA]</scope>
    <source>
        <strain evidence="10">B3_LCP</strain>
    </source>
</reference>
<evidence type="ECO:0000259" key="8">
    <source>
        <dbReference type="Pfam" id="PF06429"/>
    </source>
</evidence>
<comment type="similarity">
    <text evidence="3 7">Belongs to the flagella basal body rod proteins family.</text>
</comment>
<dbReference type="InterPro" id="IPR002371">
    <property type="entry name" value="FlgK"/>
</dbReference>
<sequence>MAGLFDAVNLAKRSLMAQQWALTTASHNMSNVNTPGFTRQRAVLEAFKEPLEIPGGLIGMGSDVGEITRLRNRYLDRQVLDERQNQGFLEFENTALSQVETILGETSGYGLSGVLDEFWSCWSDVANEPENTAVRVALQQKGEQVAQNLNNLYSDLITQQKELDQQLSGYVNEINMKAAQIASLNDTIAQQVSQGFSPNDLMDQRDLLIDGLAKIANIEMQDESNGSTSIWLGGQILVYKDSAQQLSLKERTDSLAKVHDVVWAGSGNSVNLQSGEAAALLFVRDEVIPELMSGLDQFAVALSSQLNALHSTGYGLDGSTGNNFFNPDTTGAADIALSLEVSQDVAKIAVSADGSVGNSDIANQIYDLQNELVMNQNTATLGGFYASLATDVGALKQTAEMELMESDVSMQQLENWQTSAEGVSLDEEMANLVRYQQVYTAMAKFLNTVDEMLGVLINIG</sequence>
<dbReference type="PANTHER" id="PTHR30033">
    <property type="entry name" value="FLAGELLAR HOOK-ASSOCIATED PROTEIN 1"/>
    <property type="match status" value="1"/>
</dbReference>
<evidence type="ECO:0000256" key="2">
    <source>
        <dbReference type="ARBA" id="ARBA00004613"/>
    </source>
</evidence>
<dbReference type="InterPro" id="IPR053927">
    <property type="entry name" value="FlgK_helical"/>
</dbReference>
<gene>
    <name evidence="7" type="primary">flgK</name>
    <name evidence="10" type="ORF">CEE37_08105</name>
</gene>
<dbReference type="GO" id="GO:0005198">
    <property type="term" value="F:structural molecule activity"/>
    <property type="evidence" value="ECO:0007669"/>
    <property type="project" value="UniProtKB-UniRule"/>
</dbReference>
<name>A0A532UZA2_UNCL8</name>
<dbReference type="GO" id="GO:0005576">
    <property type="term" value="C:extracellular region"/>
    <property type="evidence" value="ECO:0007669"/>
    <property type="project" value="UniProtKB-SubCell"/>
</dbReference>
<dbReference type="AlphaFoldDB" id="A0A532UZA2"/>
<accession>A0A532UZA2</accession>
<dbReference type="GO" id="GO:0009424">
    <property type="term" value="C:bacterial-type flagellum hook"/>
    <property type="evidence" value="ECO:0007669"/>
    <property type="project" value="UniProtKB-UniRule"/>
</dbReference>
<evidence type="ECO:0000259" key="9">
    <source>
        <dbReference type="Pfam" id="PF22638"/>
    </source>
</evidence>